<feature type="compositionally biased region" description="Polar residues" evidence="1">
    <location>
        <begin position="34"/>
        <end position="49"/>
    </location>
</feature>
<dbReference type="Pfam" id="PF12326">
    <property type="entry name" value="EOS1"/>
    <property type="match status" value="1"/>
</dbReference>
<feature type="transmembrane region" description="Helical" evidence="2">
    <location>
        <begin position="355"/>
        <end position="375"/>
    </location>
</feature>
<accession>A0AAF0EKC3</accession>
<name>A0AAF0EKC3_9BASI</name>
<feature type="transmembrane region" description="Helical" evidence="2">
    <location>
        <begin position="108"/>
        <end position="133"/>
    </location>
</feature>
<gene>
    <name evidence="3" type="ORF">MNAN1_001300</name>
</gene>
<dbReference type="GO" id="GO:0006487">
    <property type="term" value="P:protein N-linked glycosylation"/>
    <property type="evidence" value="ECO:0007669"/>
    <property type="project" value="TreeGrafter"/>
</dbReference>
<keyword evidence="2" id="KW-0472">Membrane</keyword>
<evidence type="ECO:0000313" key="4">
    <source>
        <dbReference type="Proteomes" id="UP001213623"/>
    </source>
</evidence>
<keyword evidence="4" id="KW-1185">Reference proteome</keyword>
<feature type="transmembrane region" description="Helical" evidence="2">
    <location>
        <begin position="68"/>
        <end position="88"/>
    </location>
</feature>
<feature type="region of interest" description="Disordered" evidence="1">
    <location>
        <begin position="272"/>
        <end position="296"/>
    </location>
</feature>
<feature type="compositionally biased region" description="Polar residues" evidence="1">
    <location>
        <begin position="1"/>
        <end position="19"/>
    </location>
</feature>
<dbReference type="InterPro" id="IPR021100">
    <property type="entry name" value="N-glycosylation_EOS1"/>
</dbReference>
<organism evidence="3 4">
    <name type="scientific">Malassezia nana</name>
    <dbReference type="NCBI Taxonomy" id="180528"/>
    <lineage>
        <taxon>Eukaryota</taxon>
        <taxon>Fungi</taxon>
        <taxon>Dikarya</taxon>
        <taxon>Basidiomycota</taxon>
        <taxon>Ustilaginomycotina</taxon>
        <taxon>Malasseziomycetes</taxon>
        <taxon>Malasseziales</taxon>
        <taxon>Malasseziaceae</taxon>
        <taxon>Malassezia</taxon>
    </lineage>
</organism>
<dbReference type="GO" id="GO:0034599">
    <property type="term" value="P:cellular response to oxidative stress"/>
    <property type="evidence" value="ECO:0007669"/>
    <property type="project" value="InterPro"/>
</dbReference>
<feature type="region of interest" description="Disordered" evidence="1">
    <location>
        <begin position="1"/>
        <end position="49"/>
    </location>
</feature>
<dbReference type="AlphaFoldDB" id="A0AAF0EKC3"/>
<dbReference type="EMBL" id="CP119893">
    <property type="protein sequence ID" value="WFD26321.1"/>
    <property type="molecule type" value="Genomic_DNA"/>
</dbReference>
<keyword evidence="2" id="KW-1133">Transmembrane helix</keyword>
<keyword evidence="2" id="KW-0812">Transmembrane</keyword>
<dbReference type="GO" id="GO:0005789">
    <property type="term" value="C:endoplasmic reticulum membrane"/>
    <property type="evidence" value="ECO:0007669"/>
    <property type="project" value="InterPro"/>
</dbReference>
<protein>
    <submittedName>
        <fullName evidence="3">Uncharacterized protein</fullName>
    </submittedName>
</protein>
<dbReference type="PANTHER" id="PTHR28147">
    <property type="entry name" value="N-GLYCOSYLATION PROTEIN EOS1"/>
    <property type="match status" value="1"/>
</dbReference>
<dbReference type="PANTHER" id="PTHR28147:SF1">
    <property type="entry name" value="N-GLYCOSYLATION PROTEIN EOS1"/>
    <property type="match status" value="1"/>
</dbReference>
<sequence>MKRFRSTPQLSRVSRNLNATAREEGARTPRHTSGRSLNGSMSPSAKANEQLEQLEPLPRAFEVLLHSLRLFAVVPGFAGTLLLLHHAYQEANQRHWLRTDYVFQRPSALEYIACSLWSMTTAFHALSLMTLLLRRWLIYYTLLPSLIRLVTFQSICWSLVRLILYLFGPIQPVAPWVLISTFTSFFEIFARWLTSSINDEDITSHRRDNLHLDHNETGMSDMDGHLTVDHDDFEPTPQPWLWQLNRQARFRMYREQSVRLVRAFMGGPDDVHTSDSEWESSDKNAMSSSGRLPENDSTFSLMEMERWRRRVDERRQWKHRSRRRRKPKRFRISAFFQNYHAAHIRSRRVFHWEVAMWRNVMPIGLLGYLSLWVLLLEFTVTRYVQGA</sequence>
<evidence type="ECO:0000256" key="1">
    <source>
        <dbReference type="SAM" id="MobiDB-lite"/>
    </source>
</evidence>
<feature type="compositionally biased region" description="Polar residues" evidence="1">
    <location>
        <begin position="283"/>
        <end position="296"/>
    </location>
</feature>
<dbReference type="Proteomes" id="UP001213623">
    <property type="component" value="Chromosome 2"/>
</dbReference>
<evidence type="ECO:0000313" key="3">
    <source>
        <dbReference type="EMBL" id="WFD26321.1"/>
    </source>
</evidence>
<evidence type="ECO:0000256" key="2">
    <source>
        <dbReference type="SAM" id="Phobius"/>
    </source>
</evidence>
<proteinExistence type="predicted"/>
<reference evidence="3" key="1">
    <citation type="submission" date="2023-03" db="EMBL/GenBank/DDBJ databases">
        <title>Mating type loci evolution in Malassezia.</title>
        <authorList>
            <person name="Coelho M.A."/>
        </authorList>
    </citation>
    <scope>NUCLEOTIDE SEQUENCE</scope>
    <source>
        <strain evidence="3">CBS 9557</strain>
    </source>
</reference>